<dbReference type="GO" id="GO:0008240">
    <property type="term" value="F:tripeptidyl-peptidase activity"/>
    <property type="evidence" value="ECO:0007669"/>
    <property type="project" value="UniProtKB-EC"/>
</dbReference>
<dbReference type="PROSITE" id="PS00138">
    <property type="entry name" value="SUBTILASE_SER"/>
    <property type="match status" value="1"/>
</dbReference>
<dbReference type="SUPFAM" id="SSF54897">
    <property type="entry name" value="Protease propeptides/inhibitors"/>
    <property type="match status" value="1"/>
</dbReference>
<evidence type="ECO:0000313" key="17">
    <source>
        <dbReference type="EMBL" id="EJT99523.1"/>
    </source>
</evidence>
<keyword evidence="18" id="KW-1185">Reference proteome</keyword>
<dbReference type="PROSITE" id="PS51695">
    <property type="entry name" value="SEDOLISIN"/>
    <property type="match status" value="1"/>
</dbReference>
<evidence type="ECO:0000256" key="1">
    <source>
        <dbReference type="ARBA" id="ARBA00001910"/>
    </source>
</evidence>
<feature type="active site" description="Charge relay system" evidence="15">
    <location>
        <position position="286"/>
    </location>
</feature>
<dbReference type="InterPro" id="IPR036852">
    <property type="entry name" value="Peptidase_S8/S53_dom_sf"/>
</dbReference>
<dbReference type="CDD" id="cd11377">
    <property type="entry name" value="Pro-peptidase_S53"/>
    <property type="match status" value="1"/>
</dbReference>
<feature type="active site" description="Charge relay system" evidence="15">
    <location>
        <position position="513"/>
    </location>
</feature>
<feature type="binding site" evidence="15">
    <location>
        <position position="576"/>
    </location>
    <ligand>
        <name>Ca(2+)</name>
        <dbReference type="ChEBI" id="CHEBI:29108"/>
    </ligand>
</feature>
<reference evidence="17 18" key="1">
    <citation type="journal article" date="2012" name="Science">
        <title>The Paleozoic origin of enzymatic lignin decomposition reconstructed from 31 fungal genomes.</title>
        <authorList>
            <person name="Floudas D."/>
            <person name="Binder M."/>
            <person name="Riley R."/>
            <person name="Barry K."/>
            <person name="Blanchette R.A."/>
            <person name="Henrissat B."/>
            <person name="Martinez A.T."/>
            <person name="Otillar R."/>
            <person name="Spatafora J.W."/>
            <person name="Yadav J.S."/>
            <person name="Aerts A."/>
            <person name="Benoit I."/>
            <person name="Boyd A."/>
            <person name="Carlson A."/>
            <person name="Copeland A."/>
            <person name="Coutinho P.M."/>
            <person name="de Vries R.P."/>
            <person name="Ferreira P."/>
            <person name="Findley K."/>
            <person name="Foster B."/>
            <person name="Gaskell J."/>
            <person name="Glotzer D."/>
            <person name="Gorecki P."/>
            <person name="Heitman J."/>
            <person name="Hesse C."/>
            <person name="Hori C."/>
            <person name="Igarashi K."/>
            <person name="Jurgens J.A."/>
            <person name="Kallen N."/>
            <person name="Kersten P."/>
            <person name="Kohler A."/>
            <person name="Kuees U."/>
            <person name="Kumar T.K.A."/>
            <person name="Kuo A."/>
            <person name="LaButti K."/>
            <person name="Larrondo L.F."/>
            <person name="Lindquist E."/>
            <person name="Ling A."/>
            <person name="Lombard V."/>
            <person name="Lucas S."/>
            <person name="Lundell T."/>
            <person name="Martin R."/>
            <person name="McLaughlin D.J."/>
            <person name="Morgenstern I."/>
            <person name="Morin E."/>
            <person name="Murat C."/>
            <person name="Nagy L.G."/>
            <person name="Nolan M."/>
            <person name="Ohm R.A."/>
            <person name="Patyshakuliyeva A."/>
            <person name="Rokas A."/>
            <person name="Ruiz-Duenas F.J."/>
            <person name="Sabat G."/>
            <person name="Salamov A."/>
            <person name="Samejima M."/>
            <person name="Schmutz J."/>
            <person name="Slot J.C."/>
            <person name="St John F."/>
            <person name="Stenlid J."/>
            <person name="Sun H."/>
            <person name="Sun S."/>
            <person name="Syed K."/>
            <person name="Tsang A."/>
            <person name="Wiebenga A."/>
            <person name="Young D."/>
            <person name="Pisabarro A."/>
            <person name="Eastwood D.C."/>
            <person name="Martin F."/>
            <person name="Cullen D."/>
            <person name="Grigoriev I.V."/>
            <person name="Hibbett D.S."/>
        </authorList>
    </citation>
    <scope>NUCLEOTIDE SEQUENCE [LARGE SCALE GENOMIC DNA]</scope>
    <source>
        <strain evidence="17 18">DJM-731 SS1</strain>
    </source>
</reference>
<evidence type="ECO:0000259" key="16">
    <source>
        <dbReference type="PROSITE" id="PS51695"/>
    </source>
</evidence>
<evidence type="ECO:0000256" key="14">
    <source>
        <dbReference type="ARBA" id="ARBA00023180"/>
    </source>
</evidence>
<comment type="catalytic activity">
    <reaction evidence="1">
        <text>Release of an N-terminal tripeptide from a polypeptide.</text>
        <dbReference type="EC" id="3.4.14.10"/>
    </reaction>
</comment>
<evidence type="ECO:0000256" key="11">
    <source>
        <dbReference type="ARBA" id="ARBA00022837"/>
    </source>
</evidence>
<accession>M5FTS6</accession>
<feature type="active site" description="Charge relay system" evidence="15">
    <location>
        <position position="290"/>
    </location>
</feature>
<dbReference type="AlphaFoldDB" id="M5FTS6"/>
<dbReference type="GeneID" id="63682599"/>
<evidence type="ECO:0000256" key="3">
    <source>
        <dbReference type="ARBA" id="ARBA00004239"/>
    </source>
</evidence>
<keyword evidence="12" id="KW-0843">Virulence</keyword>
<dbReference type="GO" id="GO:0046872">
    <property type="term" value="F:metal ion binding"/>
    <property type="evidence" value="ECO:0007669"/>
    <property type="project" value="UniProtKB-UniRule"/>
</dbReference>
<dbReference type="EC" id="3.4.14.10" evidence="4"/>
<dbReference type="SUPFAM" id="SSF52743">
    <property type="entry name" value="Subtilisin-like"/>
    <property type="match status" value="1"/>
</dbReference>
<evidence type="ECO:0000256" key="10">
    <source>
        <dbReference type="ARBA" id="ARBA00022825"/>
    </source>
</evidence>
<keyword evidence="7 15" id="KW-0479">Metal-binding</keyword>
<dbReference type="Pfam" id="PF09286">
    <property type="entry name" value="Pro-kuma_activ"/>
    <property type="match status" value="1"/>
</dbReference>
<dbReference type="OrthoDB" id="409122at2759"/>
<evidence type="ECO:0000256" key="6">
    <source>
        <dbReference type="ARBA" id="ARBA00022670"/>
    </source>
</evidence>
<keyword evidence="13" id="KW-0865">Zymogen</keyword>
<dbReference type="GO" id="GO:0004252">
    <property type="term" value="F:serine-type endopeptidase activity"/>
    <property type="evidence" value="ECO:0007669"/>
    <property type="project" value="UniProtKB-UniRule"/>
</dbReference>
<gene>
    <name evidence="17" type="ORF">DACRYDRAFT_101212</name>
</gene>
<dbReference type="InterPro" id="IPR050819">
    <property type="entry name" value="Tripeptidyl-peptidase_I"/>
</dbReference>
<feature type="binding site" evidence="15">
    <location>
        <position position="574"/>
    </location>
    <ligand>
        <name>Ca(2+)</name>
        <dbReference type="ChEBI" id="CHEBI:29108"/>
    </ligand>
</feature>
<dbReference type="STRING" id="1858805.M5FTS6"/>
<evidence type="ECO:0000256" key="2">
    <source>
        <dbReference type="ARBA" id="ARBA00002451"/>
    </source>
</evidence>
<evidence type="ECO:0000256" key="13">
    <source>
        <dbReference type="ARBA" id="ARBA00023145"/>
    </source>
</evidence>
<keyword evidence="9 15" id="KW-0378">Hydrolase</keyword>
<evidence type="ECO:0000256" key="8">
    <source>
        <dbReference type="ARBA" id="ARBA00022729"/>
    </source>
</evidence>
<comment type="function">
    <text evidence="2">Secreted tripeptidyl-peptidase which degrades proteins at acidic pHs and is involved in virulence.</text>
</comment>
<evidence type="ECO:0000256" key="5">
    <source>
        <dbReference type="ARBA" id="ARBA00022525"/>
    </source>
</evidence>
<dbReference type="InterPro" id="IPR023828">
    <property type="entry name" value="Peptidase_S8_Ser-AS"/>
</dbReference>
<evidence type="ECO:0000256" key="9">
    <source>
        <dbReference type="ARBA" id="ARBA00022801"/>
    </source>
</evidence>
<feature type="binding site" evidence="15">
    <location>
        <position position="556"/>
    </location>
    <ligand>
        <name>Ca(2+)</name>
        <dbReference type="ChEBI" id="CHEBI:29108"/>
    </ligand>
</feature>
<keyword evidence="6 15" id="KW-0645">Protease</keyword>
<evidence type="ECO:0000256" key="7">
    <source>
        <dbReference type="ARBA" id="ARBA00022723"/>
    </source>
</evidence>
<dbReference type="RefSeq" id="XP_040626421.1">
    <property type="nucleotide sequence ID" value="XM_040767537.1"/>
</dbReference>
<protein>
    <recommendedName>
        <fullName evidence="4">tripeptidyl-peptidase II</fullName>
        <ecNumber evidence="4">3.4.14.10</ecNumber>
    </recommendedName>
</protein>
<dbReference type="Proteomes" id="UP000030653">
    <property type="component" value="Unassembled WGS sequence"/>
</dbReference>
<keyword evidence="14" id="KW-0325">Glycoprotein</keyword>
<keyword evidence="5" id="KW-0964">Secreted</keyword>
<dbReference type="EMBL" id="JH795869">
    <property type="protein sequence ID" value="EJT99523.1"/>
    <property type="molecule type" value="Genomic_DNA"/>
</dbReference>
<comment type="cofactor">
    <cofactor evidence="15">
        <name>Ca(2+)</name>
        <dbReference type="ChEBI" id="CHEBI:29108"/>
    </cofactor>
    <text evidence="15">Binds 1 Ca(2+) ion per subunit.</text>
</comment>
<dbReference type="Gene3D" id="3.40.50.200">
    <property type="entry name" value="Peptidase S8/S53 domain"/>
    <property type="match status" value="1"/>
</dbReference>
<evidence type="ECO:0000256" key="12">
    <source>
        <dbReference type="ARBA" id="ARBA00023026"/>
    </source>
</evidence>
<keyword evidence="11 15" id="KW-0106">Calcium</keyword>
<dbReference type="FunFam" id="3.40.50.200:FF:000015">
    <property type="entry name" value="Tripeptidyl peptidase A"/>
    <property type="match status" value="1"/>
</dbReference>
<dbReference type="GO" id="GO:0006508">
    <property type="term" value="P:proteolysis"/>
    <property type="evidence" value="ECO:0007669"/>
    <property type="project" value="UniProtKB-KW"/>
</dbReference>
<dbReference type="PANTHER" id="PTHR14218:SF15">
    <property type="entry name" value="TRIPEPTIDYL-PEPTIDASE 1"/>
    <property type="match status" value="1"/>
</dbReference>
<evidence type="ECO:0000256" key="4">
    <source>
        <dbReference type="ARBA" id="ARBA00012462"/>
    </source>
</evidence>
<dbReference type="InterPro" id="IPR030400">
    <property type="entry name" value="Sedolisin_dom"/>
</dbReference>
<dbReference type="InterPro" id="IPR015366">
    <property type="entry name" value="S53_propep"/>
</dbReference>
<feature type="binding site" evidence="15">
    <location>
        <position position="555"/>
    </location>
    <ligand>
        <name>Ca(2+)</name>
        <dbReference type="ChEBI" id="CHEBI:29108"/>
    </ligand>
</feature>
<keyword evidence="8" id="KW-0732">Signal</keyword>
<organism evidence="17 18">
    <name type="scientific">Dacryopinax primogenitus (strain DJM 731)</name>
    <name type="common">Brown rot fungus</name>
    <dbReference type="NCBI Taxonomy" id="1858805"/>
    <lineage>
        <taxon>Eukaryota</taxon>
        <taxon>Fungi</taxon>
        <taxon>Dikarya</taxon>
        <taxon>Basidiomycota</taxon>
        <taxon>Agaricomycotina</taxon>
        <taxon>Dacrymycetes</taxon>
        <taxon>Dacrymycetales</taxon>
        <taxon>Dacrymycetaceae</taxon>
        <taxon>Dacryopinax</taxon>
    </lineage>
</organism>
<proteinExistence type="predicted"/>
<dbReference type="SMART" id="SM00944">
    <property type="entry name" value="Pro-kuma_activ"/>
    <property type="match status" value="1"/>
</dbReference>
<dbReference type="GO" id="GO:0005576">
    <property type="term" value="C:extracellular region"/>
    <property type="evidence" value="ECO:0007669"/>
    <property type="project" value="UniProtKB-SubCell"/>
</dbReference>
<dbReference type="CDD" id="cd04056">
    <property type="entry name" value="Peptidases_S53"/>
    <property type="match status" value="1"/>
</dbReference>
<dbReference type="PANTHER" id="PTHR14218">
    <property type="entry name" value="PROTEASE S8 TRIPEPTIDYL PEPTIDASE I CLN2"/>
    <property type="match status" value="1"/>
</dbReference>
<evidence type="ECO:0000256" key="15">
    <source>
        <dbReference type="PROSITE-ProRule" id="PRU01032"/>
    </source>
</evidence>
<name>M5FTS6_DACPD</name>
<keyword evidence="10 15" id="KW-0720">Serine protease</keyword>
<dbReference type="OMA" id="MLNTKYH"/>
<sequence length="597" mass="64452">MLSLLALAALAFASPLPRAGYTFKESLPSAPNGWEQLSRAPGSHLLKLKIGLIQPRFGELEQALWEVSLPGSERYGMHLGKEEVEKLIRPHDESLELVDAWLVENGIPLSALSRSPAQDWITLTLPVSLAEELLDTEYHVFHHTTSGDYLVRTLGYSLPTHLHAHIDVVQPSTTFARLQPKRSSLHGDSIVLSSEAAIPPVPASCNHTITPACLKEIYNVGNYTASSTSGNILGIAGYLEQWANMNDTNWFYQVYLPQAAEQGYMFTVELINNGTNSQNESDAGGEANLDVQYAGGLSFPIPNIYYSTGGSPPYIPDDNTPQDTNEPYAEFLAYVLAKPDSELPRQLSTSYGDDEQSVPYSYAVRVCNEFAQLGARGVSVMFSSGDGGVGDGLGPNDQAYGPTTCYTNDGRNASSFLPAFPASCPYVTTVGGTYHEGPEWAVPFSGGGFSKYFSRPSYQSPTVDTYLAQHPQYLSLYQGLFNPSGRAYPDVSAQSNNFTLNRGGMWVLEAGTSASCPTFTGIVALVNDYLIAHGKPTLGFLNPWLYAVGHNAFNDITIGNNPGCLTNGFNATAGWDPVTGWGSPDFGKITSLLSLGS</sequence>
<feature type="domain" description="Peptidase S53" evidence="16">
    <location>
        <begin position="208"/>
        <end position="596"/>
    </location>
</feature>
<comment type="subcellular location">
    <subcellularLocation>
        <location evidence="3">Secreted</location>
        <location evidence="3">Extracellular space</location>
    </subcellularLocation>
</comment>
<evidence type="ECO:0000313" key="18">
    <source>
        <dbReference type="Proteomes" id="UP000030653"/>
    </source>
</evidence>
<dbReference type="HOGENOM" id="CLU_013783_3_0_1"/>